<dbReference type="SUPFAM" id="SSF52540">
    <property type="entry name" value="P-loop containing nucleoside triphosphate hydrolases"/>
    <property type="match status" value="1"/>
</dbReference>
<name>A0A833LYE0_9LEPT</name>
<evidence type="ECO:0000256" key="4">
    <source>
        <dbReference type="ARBA" id="ARBA00023186"/>
    </source>
</evidence>
<keyword evidence="1" id="KW-0547">Nucleotide-binding</keyword>
<dbReference type="PANTHER" id="PTHR43087:SF1">
    <property type="entry name" value="LAO_AO TRANSPORT SYSTEM ATPASE"/>
    <property type="match status" value="1"/>
</dbReference>
<evidence type="ECO:0000313" key="6">
    <source>
        <dbReference type="Proteomes" id="UP000460298"/>
    </source>
</evidence>
<dbReference type="GO" id="GO:0016301">
    <property type="term" value="F:kinase activity"/>
    <property type="evidence" value="ECO:0007669"/>
    <property type="project" value="UniProtKB-KW"/>
</dbReference>
<organism evidence="5 6">
    <name type="scientific">Leptonema illini</name>
    <dbReference type="NCBI Taxonomy" id="183"/>
    <lineage>
        <taxon>Bacteria</taxon>
        <taxon>Pseudomonadati</taxon>
        <taxon>Spirochaetota</taxon>
        <taxon>Spirochaetia</taxon>
        <taxon>Leptospirales</taxon>
        <taxon>Leptospiraceae</taxon>
        <taxon>Leptonema</taxon>
    </lineage>
</organism>
<dbReference type="InterPro" id="IPR052040">
    <property type="entry name" value="GTPase/Isobutyryl-CoA_mutase"/>
</dbReference>
<dbReference type="Gene3D" id="3.40.50.300">
    <property type="entry name" value="P-loop containing nucleotide triphosphate hydrolases"/>
    <property type="match status" value="1"/>
</dbReference>
<evidence type="ECO:0000256" key="1">
    <source>
        <dbReference type="ARBA" id="ARBA00022741"/>
    </source>
</evidence>
<dbReference type="Pfam" id="PF03308">
    <property type="entry name" value="MeaB"/>
    <property type="match status" value="1"/>
</dbReference>
<keyword evidence="4" id="KW-0143">Chaperone</keyword>
<dbReference type="EMBL" id="WBUI01000002">
    <property type="protein sequence ID" value="KAB2934644.1"/>
    <property type="molecule type" value="Genomic_DNA"/>
</dbReference>
<keyword evidence="5" id="KW-0418">Kinase</keyword>
<dbReference type="AlphaFoldDB" id="A0A833LYE0"/>
<gene>
    <name evidence="5" type="ORF">F9K24_02380</name>
</gene>
<dbReference type="GO" id="GO:0016787">
    <property type="term" value="F:hydrolase activity"/>
    <property type="evidence" value="ECO:0007669"/>
    <property type="project" value="UniProtKB-KW"/>
</dbReference>
<sequence>MCKGVNEGVDFSKELNLAERALRDGDRYSIAQLITLFEDSRPVAYDKRDAVIRFFQESGRSHRATFSGITGTPGAGKSTLVGELALRFAAADAKVRVAVLAVDPSSEVSGGSLLGDRTRVRFPVDEHRLYFRSQASDRELGGISRTTFSVCRLLYHLFDHVLIETVGIGQNEIEVQHIADRVYLVLQPLAGDQIQFMKAGIMEIPDAFVINKSDQTEPARKTYYSLKASLGFVRPGEDHLPIFRVSALTGLGLDDLSVDMQANRHDLLAADAGGVRSDAELYRKEVFYFEKWVRDEYGRHGLRRLAAMGGSGNYMDQHGGFDLARRQFAQLF</sequence>
<protein>
    <submittedName>
        <fullName evidence="5">Protein kinase</fullName>
    </submittedName>
</protein>
<reference evidence="5 6" key="1">
    <citation type="submission" date="2019-10" db="EMBL/GenBank/DDBJ databases">
        <title>Extracellular Electron Transfer in a Candidatus Methanoperedens spp. Enrichment Culture.</title>
        <authorList>
            <person name="Berger S."/>
            <person name="Rangel Shaw D."/>
            <person name="Berben T."/>
            <person name="In 'T Zandt M."/>
            <person name="Frank J."/>
            <person name="Reimann J."/>
            <person name="Jetten M.S.M."/>
            <person name="Welte C.U."/>
        </authorList>
    </citation>
    <scope>NUCLEOTIDE SEQUENCE [LARGE SCALE GENOMIC DNA]</scope>
    <source>
        <strain evidence="5">SB12</strain>
    </source>
</reference>
<evidence type="ECO:0000256" key="2">
    <source>
        <dbReference type="ARBA" id="ARBA00022801"/>
    </source>
</evidence>
<dbReference type="PANTHER" id="PTHR43087">
    <property type="entry name" value="LYSINE/ARGININE/ORNITHINE TRANSPORT SYSTEM KINASE"/>
    <property type="match status" value="1"/>
</dbReference>
<proteinExistence type="predicted"/>
<dbReference type="GO" id="GO:0005525">
    <property type="term" value="F:GTP binding"/>
    <property type="evidence" value="ECO:0007669"/>
    <property type="project" value="UniProtKB-KW"/>
</dbReference>
<keyword evidence="2" id="KW-0378">Hydrolase</keyword>
<keyword evidence="3" id="KW-0342">GTP-binding</keyword>
<comment type="caution">
    <text evidence="5">The sequence shown here is derived from an EMBL/GenBank/DDBJ whole genome shotgun (WGS) entry which is preliminary data.</text>
</comment>
<evidence type="ECO:0000313" key="5">
    <source>
        <dbReference type="EMBL" id="KAB2934644.1"/>
    </source>
</evidence>
<dbReference type="Proteomes" id="UP000460298">
    <property type="component" value="Unassembled WGS sequence"/>
</dbReference>
<keyword evidence="5" id="KW-0808">Transferase</keyword>
<evidence type="ECO:0000256" key="3">
    <source>
        <dbReference type="ARBA" id="ARBA00023134"/>
    </source>
</evidence>
<dbReference type="InterPro" id="IPR027417">
    <property type="entry name" value="P-loop_NTPase"/>
</dbReference>
<accession>A0A833LYE0</accession>